<accession>A0AA49FJJ4</accession>
<proteinExistence type="predicted"/>
<dbReference type="EMBL" id="CP107246">
    <property type="protein sequence ID" value="WIM04862.1"/>
    <property type="molecule type" value="Genomic_DNA"/>
</dbReference>
<name>A0AA49FJJ4_9PROT</name>
<reference evidence="1" key="1">
    <citation type="journal article" date="2023" name="Nat. Microbiol.">
        <title>Enrichment and characterization of a nitric oxide-reducing microbial community in a continuous bioreactor.</title>
        <authorList>
            <person name="Garrido-Amador P."/>
            <person name="Stortenbeker N."/>
            <person name="Wessels H.J.C.T."/>
            <person name="Speth D.R."/>
            <person name="Garcia-Heredia I."/>
            <person name="Kartal B."/>
        </authorList>
    </citation>
    <scope>NUCLEOTIDE SEQUENCE</scope>
    <source>
        <strain evidence="1">MAG1</strain>
    </source>
</reference>
<evidence type="ECO:0000313" key="1">
    <source>
        <dbReference type="EMBL" id="WIM04862.1"/>
    </source>
</evidence>
<protein>
    <submittedName>
        <fullName evidence="1">Uncharacterized protein</fullName>
    </submittedName>
</protein>
<dbReference type="KEGG" id="npv:OHM77_09120"/>
<gene>
    <name evidence="1" type="ORF">OHM77_09120</name>
</gene>
<dbReference type="AlphaFoldDB" id="A0AA49FJJ4"/>
<sequence length="145" mass="16062">MPRRKPAALRPAVVYPTLLDEAEQPGQLRMLRQTALEVMEFLADFRPYLTGAVLDGTAGRHAEVEIELFADSAKEVEISLLSRGISYEPADNGRQNTSGPEARLRLDWNGVMVRISIFPPIAERRQRRGHSRARAGGVEALLGAE</sequence>
<organism evidence="1">
    <name type="scientific">Candidatus Nitricoxidivorans perseverans</name>
    <dbReference type="NCBI Taxonomy" id="2975601"/>
    <lineage>
        <taxon>Bacteria</taxon>
        <taxon>Pseudomonadati</taxon>
        <taxon>Pseudomonadota</taxon>
        <taxon>Betaproteobacteria</taxon>
        <taxon>Nitrosomonadales</taxon>
        <taxon>Sterolibacteriaceae</taxon>
        <taxon>Candidatus Nitricoxidivorans</taxon>
    </lineage>
</organism>
<dbReference type="Proteomes" id="UP001234916">
    <property type="component" value="Chromosome"/>
</dbReference>